<feature type="compositionally biased region" description="Polar residues" evidence="1">
    <location>
        <begin position="72"/>
        <end position="84"/>
    </location>
</feature>
<evidence type="ECO:0000313" key="2">
    <source>
        <dbReference type="EMBL" id="OXU25843.1"/>
    </source>
</evidence>
<keyword evidence="3" id="KW-1185">Reference proteome</keyword>
<accession>A0A232F5U0</accession>
<dbReference type="Proteomes" id="UP000215335">
    <property type="component" value="Unassembled WGS sequence"/>
</dbReference>
<dbReference type="OrthoDB" id="6338233at2759"/>
<feature type="region of interest" description="Disordered" evidence="1">
    <location>
        <begin position="1"/>
        <end position="84"/>
    </location>
</feature>
<protein>
    <submittedName>
        <fullName evidence="2">Uncharacterized protein</fullName>
    </submittedName>
</protein>
<comment type="caution">
    <text evidence="2">The sequence shown here is derived from an EMBL/GenBank/DDBJ whole genome shotgun (WGS) entry which is preliminary data.</text>
</comment>
<dbReference type="AlphaFoldDB" id="A0A232F5U0"/>
<proteinExistence type="predicted"/>
<evidence type="ECO:0000313" key="3">
    <source>
        <dbReference type="Proteomes" id="UP000215335"/>
    </source>
</evidence>
<gene>
    <name evidence="2" type="ORF">TSAR_010549</name>
</gene>
<evidence type="ECO:0000256" key="1">
    <source>
        <dbReference type="SAM" id="MobiDB-lite"/>
    </source>
</evidence>
<organism evidence="2 3">
    <name type="scientific">Trichomalopsis sarcophagae</name>
    <dbReference type="NCBI Taxonomy" id="543379"/>
    <lineage>
        <taxon>Eukaryota</taxon>
        <taxon>Metazoa</taxon>
        <taxon>Ecdysozoa</taxon>
        <taxon>Arthropoda</taxon>
        <taxon>Hexapoda</taxon>
        <taxon>Insecta</taxon>
        <taxon>Pterygota</taxon>
        <taxon>Neoptera</taxon>
        <taxon>Endopterygota</taxon>
        <taxon>Hymenoptera</taxon>
        <taxon>Apocrita</taxon>
        <taxon>Proctotrupomorpha</taxon>
        <taxon>Chalcidoidea</taxon>
        <taxon>Pteromalidae</taxon>
        <taxon>Pteromalinae</taxon>
        <taxon>Trichomalopsis</taxon>
    </lineage>
</organism>
<sequence>MESKKKFNKNRYWKRKYQPRNASASTTVKKPVPNKDEGSNQSEDSEEEYVLKQRLPENGWFPDFDSSSSSSDVESLTTVPSSVSISDAKEKITKETKSDENWFNRELDNVQFNSNVPDTKQYKSIKESEIKLKLSSSDSIEKEHNSSYKLKSETIKKSLQETKKDSKITSDNEEDELEFLLSLTEPVHTGPIILKNNLENERRLAVTSNSSANDKPVKSIDLEKWLDSVLDD</sequence>
<dbReference type="EMBL" id="NNAY01000936">
    <property type="protein sequence ID" value="OXU25843.1"/>
    <property type="molecule type" value="Genomic_DNA"/>
</dbReference>
<feature type="compositionally biased region" description="Basic residues" evidence="1">
    <location>
        <begin position="1"/>
        <end position="18"/>
    </location>
</feature>
<name>A0A232F5U0_9HYME</name>
<reference evidence="2 3" key="1">
    <citation type="journal article" date="2017" name="Curr. Biol.">
        <title>The Evolution of Venom by Co-option of Single-Copy Genes.</title>
        <authorList>
            <person name="Martinson E.O."/>
            <person name="Mrinalini"/>
            <person name="Kelkar Y.D."/>
            <person name="Chang C.H."/>
            <person name="Werren J.H."/>
        </authorList>
    </citation>
    <scope>NUCLEOTIDE SEQUENCE [LARGE SCALE GENOMIC DNA]</scope>
    <source>
        <strain evidence="2 3">Alberta</strain>
        <tissue evidence="2">Whole body</tissue>
    </source>
</reference>